<reference evidence="1" key="1">
    <citation type="journal article" date="2023" name="Comput. Struct. Biotechnol. J.">
        <title>Discovery of a novel marine Bacteroidetes with a rich repertoire of carbohydrate-active enzymes.</title>
        <authorList>
            <person name="Chen B."/>
            <person name="Liu G."/>
            <person name="Chen Q."/>
            <person name="Wang H."/>
            <person name="Liu L."/>
            <person name="Tang K."/>
        </authorList>
    </citation>
    <scope>NUCLEOTIDE SEQUENCE</scope>
    <source>
        <strain evidence="1">TK19036</strain>
    </source>
</reference>
<accession>A0AA49GQC6</accession>
<name>A0AA49GQC6_9BACT</name>
<evidence type="ECO:0000313" key="1">
    <source>
        <dbReference type="EMBL" id="WKN35324.1"/>
    </source>
</evidence>
<sequence>MLDNIINLGKEHMAKLIQEQTQLESSKTDEAVGVTKDTVIDGLKGELMKGNFSGVMDLFNGKAPTTTSNPIVRSITDSLVTNLASKLGISSSIAKQIANIAIPFIMNKLSSDETGKANDKKDLVEQLGFGGDEGIGGLLGGLGGLFGGK</sequence>
<protein>
    <recommendedName>
        <fullName evidence="2">DUF937 domain-containing protein</fullName>
    </recommendedName>
</protein>
<dbReference type="AlphaFoldDB" id="A0AA49GQC6"/>
<organism evidence="1">
    <name type="scientific">Roseihalotalea indica</name>
    <dbReference type="NCBI Taxonomy" id="2867963"/>
    <lineage>
        <taxon>Bacteria</taxon>
        <taxon>Pseudomonadati</taxon>
        <taxon>Bacteroidota</taxon>
        <taxon>Cytophagia</taxon>
        <taxon>Cytophagales</taxon>
        <taxon>Catalimonadaceae</taxon>
        <taxon>Roseihalotalea</taxon>
    </lineage>
</organism>
<proteinExistence type="predicted"/>
<reference evidence="1" key="2">
    <citation type="journal article" date="2024" name="Antonie Van Leeuwenhoek">
        <title>Roseihalotalea indica gen. nov., sp. nov., a halophilic Bacteroidetes from mesopelagic Southwest Indian Ocean with higher carbohydrate metabolic potential.</title>
        <authorList>
            <person name="Chen B."/>
            <person name="Zhang M."/>
            <person name="Lin D."/>
            <person name="Ye J."/>
            <person name="Tang K."/>
        </authorList>
    </citation>
    <scope>NUCLEOTIDE SEQUENCE</scope>
    <source>
        <strain evidence="1">TK19036</strain>
    </source>
</reference>
<gene>
    <name evidence="1" type="ORF">K4G66_23380</name>
</gene>
<evidence type="ECO:0008006" key="2">
    <source>
        <dbReference type="Google" id="ProtNLM"/>
    </source>
</evidence>
<dbReference type="EMBL" id="CP120682">
    <property type="protein sequence ID" value="WKN35324.1"/>
    <property type="molecule type" value="Genomic_DNA"/>
</dbReference>